<feature type="compositionally biased region" description="Pro residues" evidence="4">
    <location>
        <begin position="165"/>
        <end position="176"/>
    </location>
</feature>
<dbReference type="InterPro" id="IPR011344">
    <property type="entry name" value="ssDNA-bd"/>
</dbReference>
<dbReference type="GO" id="GO:0006260">
    <property type="term" value="P:DNA replication"/>
    <property type="evidence" value="ECO:0007669"/>
    <property type="project" value="InterPro"/>
</dbReference>
<dbReference type="InterPro" id="IPR000424">
    <property type="entry name" value="Primosome_PriB/ssb"/>
</dbReference>
<dbReference type="Proteomes" id="UP000008631">
    <property type="component" value="Chromosome"/>
</dbReference>
<comment type="caution">
    <text evidence="2">Lacks conserved residue(s) required for the propagation of feature annotation.</text>
</comment>
<feature type="region of interest" description="Disordered" evidence="4">
    <location>
        <begin position="104"/>
        <end position="187"/>
    </location>
</feature>
<dbReference type="FunCoup" id="E8R1N7">
    <property type="interactions" value="378"/>
</dbReference>
<dbReference type="KEGG" id="ipa:Isop_2890"/>
<dbReference type="Pfam" id="PF00436">
    <property type="entry name" value="SSB"/>
    <property type="match status" value="1"/>
</dbReference>
<evidence type="ECO:0000313" key="6">
    <source>
        <dbReference type="Proteomes" id="UP000008631"/>
    </source>
</evidence>
<evidence type="ECO:0000256" key="4">
    <source>
        <dbReference type="SAM" id="MobiDB-lite"/>
    </source>
</evidence>
<dbReference type="Gene3D" id="2.40.50.140">
    <property type="entry name" value="Nucleic acid-binding proteins"/>
    <property type="match status" value="1"/>
</dbReference>
<gene>
    <name evidence="5" type="ordered locus">Isop_2890</name>
</gene>
<dbReference type="SUPFAM" id="SSF50249">
    <property type="entry name" value="Nucleic acid-binding proteins"/>
    <property type="match status" value="1"/>
</dbReference>
<evidence type="ECO:0000256" key="2">
    <source>
        <dbReference type="HAMAP-Rule" id="MF_00984"/>
    </source>
</evidence>
<protein>
    <recommendedName>
        <fullName evidence="2 3">Single-stranded DNA-binding protein</fullName>
        <shortName evidence="2">SSB</shortName>
    </recommendedName>
</protein>
<dbReference type="RefSeq" id="WP_013565743.1">
    <property type="nucleotide sequence ID" value="NC_014962.1"/>
</dbReference>
<dbReference type="PROSITE" id="PS50935">
    <property type="entry name" value="SSB"/>
    <property type="match status" value="1"/>
</dbReference>
<dbReference type="OrthoDB" id="9809878at2"/>
<dbReference type="AlphaFoldDB" id="E8R1N7"/>
<name>E8R1N7_ISOPI</name>
<dbReference type="InParanoid" id="E8R1N7"/>
<evidence type="ECO:0000313" key="5">
    <source>
        <dbReference type="EMBL" id="ADV63455.1"/>
    </source>
</evidence>
<reference key="1">
    <citation type="submission" date="2010-11" db="EMBL/GenBank/DDBJ databases">
        <title>The complete sequence of chromosome of Isophaera pallida ATCC 43644.</title>
        <authorList>
            <consortium name="US DOE Joint Genome Institute (JGI-PGF)"/>
            <person name="Lucas S."/>
            <person name="Copeland A."/>
            <person name="Lapidus A."/>
            <person name="Bruce D."/>
            <person name="Goodwin L."/>
            <person name="Pitluck S."/>
            <person name="Kyrpides N."/>
            <person name="Mavromatis K."/>
            <person name="Pagani I."/>
            <person name="Ivanova N."/>
            <person name="Saunders E."/>
            <person name="Brettin T."/>
            <person name="Detter J.C."/>
            <person name="Han C."/>
            <person name="Tapia R."/>
            <person name="Land M."/>
            <person name="Hauser L."/>
            <person name="Markowitz V."/>
            <person name="Cheng J.-F."/>
            <person name="Hugenholtz P."/>
            <person name="Woyke T."/>
            <person name="Wu D."/>
            <person name="Eisen J.A."/>
        </authorList>
    </citation>
    <scope>NUCLEOTIDE SEQUENCE</scope>
    <source>
        <strain>ATCC 43644</strain>
    </source>
</reference>
<keyword evidence="1 2" id="KW-0238">DNA-binding</keyword>
<dbReference type="GO" id="GO:0009295">
    <property type="term" value="C:nucleoid"/>
    <property type="evidence" value="ECO:0007669"/>
    <property type="project" value="TreeGrafter"/>
</dbReference>
<comment type="subunit">
    <text evidence="2">Homotetramer.</text>
</comment>
<evidence type="ECO:0000256" key="1">
    <source>
        <dbReference type="ARBA" id="ARBA00023125"/>
    </source>
</evidence>
<organism evidence="5 6">
    <name type="scientific">Isosphaera pallida (strain ATCC 43644 / DSM 9630 / IS1B)</name>
    <dbReference type="NCBI Taxonomy" id="575540"/>
    <lineage>
        <taxon>Bacteria</taxon>
        <taxon>Pseudomonadati</taxon>
        <taxon>Planctomycetota</taxon>
        <taxon>Planctomycetia</taxon>
        <taxon>Isosphaerales</taxon>
        <taxon>Isosphaeraceae</taxon>
        <taxon>Isosphaera</taxon>
    </lineage>
</organism>
<dbReference type="GO" id="GO:0003697">
    <property type="term" value="F:single-stranded DNA binding"/>
    <property type="evidence" value="ECO:0007669"/>
    <property type="project" value="UniProtKB-UniRule"/>
</dbReference>
<feature type="compositionally biased region" description="Low complexity" evidence="4">
    <location>
        <begin position="133"/>
        <end position="147"/>
    </location>
</feature>
<dbReference type="eggNOG" id="COG0629">
    <property type="taxonomic scope" value="Bacteria"/>
</dbReference>
<proteinExistence type="inferred from homology"/>
<dbReference type="NCBIfam" id="TIGR00621">
    <property type="entry name" value="ssb"/>
    <property type="match status" value="1"/>
</dbReference>
<dbReference type="HAMAP" id="MF_00984">
    <property type="entry name" value="SSB"/>
    <property type="match status" value="1"/>
</dbReference>
<dbReference type="PANTHER" id="PTHR10302">
    <property type="entry name" value="SINGLE-STRANDED DNA-BINDING PROTEIN"/>
    <property type="match status" value="1"/>
</dbReference>
<dbReference type="HOGENOM" id="CLU_078758_0_1_0"/>
<dbReference type="InterPro" id="IPR012340">
    <property type="entry name" value="NA-bd_OB-fold"/>
</dbReference>
<dbReference type="CDD" id="cd04496">
    <property type="entry name" value="SSB_OBF"/>
    <property type="match status" value="1"/>
</dbReference>
<reference evidence="5 6" key="2">
    <citation type="journal article" date="2011" name="Stand. Genomic Sci.">
        <title>Complete genome sequence of Isosphaera pallida type strain (IS1B).</title>
        <authorList>
            <consortium name="US DOE Joint Genome Institute (JGI-PGF)"/>
            <person name="Goker M."/>
            <person name="Cleland D."/>
            <person name="Saunders E."/>
            <person name="Lapidus A."/>
            <person name="Nolan M."/>
            <person name="Lucas S."/>
            <person name="Hammon N."/>
            <person name="Deshpande S."/>
            <person name="Cheng J.F."/>
            <person name="Tapia R."/>
            <person name="Han C."/>
            <person name="Goodwin L."/>
            <person name="Pitluck S."/>
            <person name="Liolios K."/>
            <person name="Pagani I."/>
            <person name="Ivanova N."/>
            <person name="Mavromatis K."/>
            <person name="Pati A."/>
            <person name="Chen A."/>
            <person name="Palaniappan K."/>
            <person name="Land M."/>
            <person name="Hauser L."/>
            <person name="Chang Y.J."/>
            <person name="Jeffries C.D."/>
            <person name="Detter J.C."/>
            <person name="Beck B."/>
            <person name="Woyke T."/>
            <person name="Bristow J."/>
            <person name="Eisen J.A."/>
            <person name="Markowitz V."/>
            <person name="Hugenholtz P."/>
            <person name="Kyrpides N.C."/>
            <person name="Klenk H.P."/>
        </authorList>
    </citation>
    <scope>NUCLEOTIDE SEQUENCE [LARGE SCALE GENOMIC DNA]</scope>
    <source>
        <strain evidence="6">ATCC 43644 / DSM 9630 / IS1B</strain>
    </source>
</reference>
<dbReference type="EMBL" id="CP002353">
    <property type="protein sequence ID" value="ADV63455.1"/>
    <property type="molecule type" value="Genomic_DNA"/>
</dbReference>
<keyword evidence="6" id="KW-1185">Reference proteome</keyword>
<evidence type="ECO:0000256" key="3">
    <source>
        <dbReference type="RuleBase" id="RU000524"/>
    </source>
</evidence>
<accession>E8R1N7</accession>
<dbReference type="STRING" id="575540.Isop_2890"/>
<feature type="compositionally biased region" description="Gly residues" evidence="4">
    <location>
        <begin position="153"/>
        <end position="163"/>
    </location>
</feature>
<dbReference type="PANTHER" id="PTHR10302:SF27">
    <property type="entry name" value="SINGLE-STRANDED DNA-BINDING PROTEIN"/>
    <property type="match status" value="1"/>
</dbReference>
<sequence>MANLNKVFLIGNLTADPELRYIPGTGTAVADLRMAINRSWSSRDGERREEVLYIDVTVWDRMAENCCKYLKRGRPIHVEGYLKQETWESNGEKRSKIKVVADNVQFLDRGDRSGGESSGSGNEEGYGPPPPRSTSRFSSGSREVAPGGPAPRGPGGSYDGGGSPPARPARPAPPPPSHDDEGDDIPF</sequence>